<protein>
    <submittedName>
        <fullName evidence="1">Uncharacterized protein</fullName>
    </submittedName>
</protein>
<accession>A0A644YII7</accession>
<dbReference type="AlphaFoldDB" id="A0A644YII7"/>
<organism evidence="1">
    <name type="scientific">bioreactor metagenome</name>
    <dbReference type="NCBI Taxonomy" id="1076179"/>
    <lineage>
        <taxon>unclassified sequences</taxon>
        <taxon>metagenomes</taxon>
        <taxon>ecological metagenomes</taxon>
    </lineage>
</organism>
<evidence type="ECO:0000313" key="1">
    <source>
        <dbReference type="EMBL" id="MPM27701.1"/>
    </source>
</evidence>
<gene>
    <name evidence="1" type="ORF">SDC9_74214</name>
</gene>
<dbReference type="AntiFam" id="ANF00173">
    <property type="entry name" value="Shadow ORF (opposite ppk)"/>
</dbReference>
<name>A0A644YII7_9ZZZZ</name>
<dbReference type="EMBL" id="VSSQ01005063">
    <property type="protein sequence ID" value="MPM27701.1"/>
    <property type="molecule type" value="Genomic_DNA"/>
</dbReference>
<proteinExistence type="predicted"/>
<comment type="caution">
    <text evidence="1">The sequence shown here is derived from an EMBL/GenBank/DDBJ whole genome shotgun (WGS) entry which is preliminary data.</text>
</comment>
<reference evidence="1" key="1">
    <citation type="submission" date="2019-08" db="EMBL/GenBank/DDBJ databases">
        <authorList>
            <person name="Kucharzyk K."/>
            <person name="Murdoch R.W."/>
            <person name="Higgins S."/>
            <person name="Loffler F."/>
        </authorList>
    </citation>
    <scope>NUCLEOTIDE SEQUENCE</scope>
</reference>
<sequence length="54" mass="5826">MLLHERKVSQAPHPHHEKLIQIGGEDGGELQPLQQGHAAVVGLSQHPPVKLQPG</sequence>